<dbReference type="InterPro" id="IPR017937">
    <property type="entry name" value="Thioredoxin_CS"/>
</dbReference>
<keyword evidence="2" id="KW-0201">Cytochrome c-type biogenesis</keyword>
<sequence length="180" mass="20138">MPLFIKNIDPKTSTKLCRRLELAVVCIVLFLTSMNSLAVNTKGPAPDFTLASKEGGNVRLQEQLGNVVLINFWASWCGPCREELPYLEELQQEYADLGFTILAVNVDEDPSKANILLNDIAVSFPVLFDVNDNVSKLYDVQAMPTTVIVDRDGNQRLVHYGYKSGDEVKYKQAVKALLRE</sequence>
<dbReference type="STRING" id="1129794.C427_0642"/>
<dbReference type="PANTHER" id="PTHR42852:SF17">
    <property type="entry name" value="THIOREDOXIN-LIKE PROTEIN HI_1115"/>
    <property type="match status" value="1"/>
</dbReference>
<dbReference type="RefSeq" id="WP_007636213.1">
    <property type="nucleotide sequence ID" value="NC_020514.1"/>
</dbReference>
<keyword evidence="6" id="KW-1185">Reference proteome</keyword>
<gene>
    <name evidence="5" type="ORF">C427_0642</name>
</gene>
<dbReference type="PANTHER" id="PTHR42852">
    <property type="entry name" value="THIOL:DISULFIDE INTERCHANGE PROTEIN DSBE"/>
    <property type="match status" value="1"/>
</dbReference>
<evidence type="ECO:0000313" key="5">
    <source>
        <dbReference type="EMBL" id="AGH42752.1"/>
    </source>
</evidence>
<dbReference type="InterPro" id="IPR013740">
    <property type="entry name" value="Redoxin"/>
</dbReference>
<dbReference type="InterPro" id="IPR050553">
    <property type="entry name" value="Thioredoxin_ResA/DsbE_sf"/>
</dbReference>
<dbReference type="KEGG" id="gps:C427_0642"/>
<dbReference type="GO" id="GO:0015036">
    <property type="term" value="F:disulfide oxidoreductase activity"/>
    <property type="evidence" value="ECO:0007669"/>
    <property type="project" value="UniProtKB-ARBA"/>
</dbReference>
<evidence type="ECO:0000256" key="1">
    <source>
        <dbReference type="ARBA" id="ARBA00004196"/>
    </source>
</evidence>
<organism evidence="5 6">
    <name type="scientific">Paraglaciecola psychrophila 170</name>
    <dbReference type="NCBI Taxonomy" id="1129794"/>
    <lineage>
        <taxon>Bacteria</taxon>
        <taxon>Pseudomonadati</taxon>
        <taxon>Pseudomonadota</taxon>
        <taxon>Gammaproteobacteria</taxon>
        <taxon>Alteromonadales</taxon>
        <taxon>Alteromonadaceae</taxon>
        <taxon>Paraglaciecola</taxon>
    </lineage>
</organism>
<comment type="subcellular location">
    <subcellularLocation>
        <location evidence="1">Cell envelope</location>
    </subcellularLocation>
</comment>
<keyword evidence="3" id="KW-0676">Redox-active center</keyword>
<dbReference type="eggNOG" id="COG0526">
    <property type="taxonomic scope" value="Bacteria"/>
</dbReference>
<dbReference type="GO" id="GO:0017004">
    <property type="term" value="P:cytochrome complex assembly"/>
    <property type="evidence" value="ECO:0007669"/>
    <property type="project" value="UniProtKB-KW"/>
</dbReference>
<dbReference type="PROSITE" id="PS00194">
    <property type="entry name" value="THIOREDOXIN_1"/>
    <property type="match status" value="1"/>
</dbReference>
<dbReference type="HOGENOM" id="CLU_042529_11_2_6"/>
<evidence type="ECO:0000256" key="3">
    <source>
        <dbReference type="ARBA" id="ARBA00023284"/>
    </source>
</evidence>
<dbReference type="Proteomes" id="UP000011864">
    <property type="component" value="Chromosome"/>
</dbReference>
<dbReference type="PROSITE" id="PS51352">
    <property type="entry name" value="THIOREDOXIN_2"/>
    <property type="match status" value="1"/>
</dbReference>
<dbReference type="Gene3D" id="3.40.30.10">
    <property type="entry name" value="Glutaredoxin"/>
    <property type="match status" value="1"/>
</dbReference>
<accession>K6YVB3</accession>
<dbReference type="EMBL" id="CP003837">
    <property type="protein sequence ID" value="AGH42752.1"/>
    <property type="molecule type" value="Genomic_DNA"/>
</dbReference>
<protein>
    <submittedName>
        <fullName evidence="5">Redoxin domain-containing protein</fullName>
    </submittedName>
</protein>
<dbReference type="Pfam" id="PF08534">
    <property type="entry name" value="Redoxin"/>
    <property type="match status" value="1"/>
</dbReference>
<proteinExistence type="predicted"/>
<name>K6YVB3_9ALTE</name>
<reference evidence="5 6" key="1">
    <citation type="journal article" date="2013" name="Genome Announc.">
        <title>Complete Genome Sequence of Glaciecola psychrophila Strain 170T.</title>
        <authorList>
            <person name="Yin J."/>
            <person name="Chen J."/>
            <person name="Liu G."/>
            <person name="Yu Y."/>
            <person name="Song L."/>
            <person name="Wang X."/>
            <person name="Qu X."/>
        </authorList>
    </citation>
    <scope>NUCLEOTIDE SEQUENCE [LARGE SCALE GENOMIC DNA]</scope>
    <source>
        <strain evidence="5 6">170</strain>
    </source>
</reference>
<dbReference type="PATRIC" id="fig|1129794.4.peg.637"/>
<evidence type="ECO:0000313" key="6">
    <source>
        <dbReference type="Proteomes" id="UP000011864"/>
    </source>
</evidence>
<dbReference type="SUPFAM" id="SSF52833">
    <property type="entry name" value="Thioredoxin-like"/>
    <property type="match status" value="1"/>
</dbReference>
<dbReference type="OrthoDB" id="9799347at2"/>
<dbReference type="GO" id="GO:0030313">
    <property type="term" value="C:cell envelope"/>
    <property type="evidence" value="ECO:0007669"/>
    <property type="project" value="UniProtKB-SubCell"/>
</dbReference>
<dbReference type="InterPro" id="IPR036249">
    <property type="entry name" value="Thioredoxin-like_sf"/>
</dbReference>
<dbReference type="InterPro" id="IPR013766">
    <property type="entry name" value="Thioredoxin_domain"/>
</dbReference>
<evidence type="ECO:0000256" key="2">
    <source>
        <dbReference type="ARBA" id="ARBA00022748"/>
    </source>
</evidence>
<dbReference type="CDD" id="cd02966">
    <property type="entry name" value="TlpA_like_family"/>
    <property type="match status" value="1"/>
</dbReference>
<dbReference type="AlphaFoldDB" id="K6YVB3"/>
<feature type="domain" description="Thioredoxin" evidence="4">
    <location>
        <begin position="39"/>
        <end position="179"/>
    </location>
</feature>
<evidence type="ECO:0000259" key="4">
    <source>
        <dbReference type="PROSITE" id="PS51352"/>
    </source>
</evidence>